<keyword evidence="9" id="KW-1185">Reference proteome</keyword>
<dbReference type="Pfam" id="PF00754">
    <property type="entry name" value="F5_F8_type_C"/>
    <property type="match status" value="1"/>
</dbReference>
<dbReference type="InterPro" id="IPR008979">
    <property type="entry name" value="Galactose-bd-like_sf"/>
</dbReference>
<dbReference type="GO" id="GO:0005764">
    <property type="term" value="C:lysosome"/>
    <property type="evidence" value="ECO:0007669"/>
    <property type="project" value="TreeGrafter"/>
</dbReference>
<keyword evidence="5" id="KW-0378">Hydrolase</keyword>
<dbReference type="AlphaFoldDB" id="A0A4Q7MWH4"/>
<dbReference type="Proteomes" id="UP000293874">
    <property type="component" value="Unassembled WGS sequence"/>
</dbReference>
<feature type="domain" description="F5/8 type C" evidence="7">
    <location>
        <begin position="328"/>
        <end position="469"/>
    </location>
</feature>
<dbReference type="GO" id="GO:0006004">
    <property type="term" value="P:fucose metabolic process"/>
    <property type="evidence" value="ECO:0007669"/>
    <property type="project" value="InterPro"/>
</dbReference>
<dbReference type="Gene3D" id="3.20.20.80">
    <property type="entry name" value="Glycosidases"/>
    <property type="match status" value="1"/>
</dbReference>
<dbReference type="EC" id="3.2.1.51" evidence="3"/>
<evidence type="ECO:0000256" key="3">
    <source>
        <dbReference type="ARBA" id="ARBA00012662"/>
    </source>
</evidence>
<dbReference type="Gene3D" id="2.60.120.260">
    <property type="entry name" value="Galactose-binding domain-like"/>
    <property type="match status" value="1"/>
</dbReference>
<dbReference type="PANTHER" id="PTHR10030">
    <property type="entry name" value="ALPHA-L-FUCOSIDASE"/>
    <property type="match status" value="1"/>
</dbReference>
<evidence type="ECO:0000256" key="2">
    <source>
        <dbReference type="ARBA" id="ARBA00007951"/>
    </source>
</evidence>
<dbReference type="SMART" id="SM00812">
    <property type="entry name" value="Alpha_L_fucos"/>
    <property type="match status" value="1"/>
</dbReference>
<comment type="caution">
    <text evidence="8">The sequence shown here is derived from an EMBL/GenBank/DDBJ whole genome shotgun (WGS) entry which is preliminary data.</text>
</comment>
<dbReference type="PROSITE" id="PS50022">
    <property type="entry name" value="FA58C_3"/>
    <property type="match status" value="1"/>
</dbReference>
<accession>A0A4Q7MWH4</accession>
<protein>
    <recommendedName>
        <fullName evidence="3">alpha-L-fucosidase</fullName>
        <ecNumber evidence="3">3.2.1.51</ecNumber>
    </recommendedName>
</protein>
<evidence type="ECO:0000256" key="1">
    <source>
        <dbReference type="ARBA" id="ARBA00004071"/>
    </source>
</evidence>
<dbReference type="PANTHER" id="PTHR10030:SF37">
    <property type="entry name" value="ALPHA-L-FUCOSIDASE-RELATED"/>
    <property type="match status" value="1"/>
</dbReference>
<dbReference type="FunFam" id="3.20.20.80:FF:000052">
    <property type="entry name" value="Putative alpha-L-fucosidase 1"/>
    <property type="match status" value="1"/>
</dbReference>
<evidence type="ECO:0000259" key="7">
    <source>
        <dbReference type="PROSITE" id="PS50022"/>
    </source>
</evidence>
<dbReference type="OrthoDB" id="107551at2"/>
<dbReference type="Pfam" id="PF01120">
    <property type="entry name" value="Alpha_L_fucos"/>
    <property type="match status" value="1"/>
</dbReference>
<evidence type="ECO:0000313" key="9">
    <source>
        <dbReference type="Proteomes" id="UP000293874"/>
    </source>
</evidence>
<comment type="function">
    <text evidence="1">Alpha-L-fucosidase is responsible for hydrolyzing the alpha-1,6-linked fucose joined to the reducing-end N-acetylglucosamine of the carbohydrate moieties of glycoproteins.</text>
</comment>
<dbReference type="RefSeq" id="WP_130542820.1">
    <property type="nucleotide sequence ID" value="NZ_CP042431.1"/>
</dbReference>
<evidence type="ECO:0000256" key="5">
    <source>
        <dbReference type="ARBA" id="ARBA00022801"/>
    </source>
</evidence>
<evidence type="ECO:0000313" key="8">
    <source>
        <dbReference type="EMBL" id="RZS72404.1"/>
    </source>
</evidence>
<keyword evidence="4" id="KW-0732">Signal</keyword>
<dbReference type="SMR" id="A0A4Q7MWH4"/>
<dbReference type="EMBL" id="SGXA01000002">
    <property type="protein sequence ID" value="RZS72404.1"/>
    <property type="molecule type" value="Genomic_DNA"/>
</dbReference>
<dbReference type="InterPro" id="IPR000421">
    <property type="entry name" value="FA58C"/>
</dbReference>
<dbReference type="GO" id="GO:0004560">
    <property type="term" value="F:alpha-L-fucosidase activity"/>
    <property type="evidence" value="ECO:0007669"/>
    <property type="project" value="InterPro"/>
</dbReference>
<evidence type="ECO:0000256" key="6">
    <source>
        <dbReference type="ARBA" id="ARBA00023295"/>
    </source>
</evidence>
<dbReference type="SUPFAM" id="SSF51445">
    <property type="entry name" value="(Trans)glycosidases"/>
    <property type="match status" value="1"/>
</dbReference>
<name>A0A4Q7MWH4_9BACT</name>
<dbReference type="InterPro" id="IPR016286">
    <property type="entry name" value="FUC_metazoa-typ"/>
</dbReference>
<comment type="similarity">
    <text evidence="2">Belongs to the glycosyl hydrolase 29 family.</text>
</comment>
<dbReference type="InterPro" id="IPR017853">
    <property type="entry name" value="GH"/>
</dbReference>
<reference evidence="8 9" key="1">
    <citation type="submission" date="2019-02" db="EMBL/GenBank/DDBJ databases">
        <title>Genomic Encyclopedia of Type Strains, Phase IV (KMG-IV): sequencing the most valuable type-strain genomes for metagenomic binning, comparative biology and taxonomic classification.</title>
        <authorList>
            <person name="Goeker M."/>
        </authorList>
    </citation>
    <scope>NUCLEOTIDE SEQUENCE [LARGE SCALE GENOMIC DNA]</scope>
    <source>
        <strain evidence="8 9">DSM 18116</strain>
    </source>
</reference>
<dbReference type="InterPro" id="IPR000933">
    <property type="entry name" value="Glyco_hydro_29"/>
</dbReference>
<dbReference type="InterPro" id="IPR057739">
    <property type="entry name" value="Glyco_hydro_29_N"/>
</dbReference>
<organism evidence="8 9">
    <name type="scientific">Pseudobacter ginsenosidimutans</name>
    <dbReference type="NCBI Taxonomy" id="661488"/>
    <lineage>
        <taxon>Bacteria</taxon>
        <taxon>Pseudomonadati</taxon>
        <taxon>Bacteroidota</taxon>
        <taxon>Chitinophagia</taxon>
        <taxon>Chitinophagales</taxon>
        <taxon>Chitinophagaceae</taxon>
        <taxon>Pseudobacter</taxon>
    </lineage>
</organism>
<sequence>MLRIILLLLLTVTGSLGSYAQLVDIVGPAPNARQMEWHQMEFYLFMHFGPNTFTDVEWGKGTEDPSVFNPTELDCRQWARIARDAGAKGIIITAKHHDGFCLWPSRFSDHTVAQSPWKNGKGNVLRELSEACSSYGIGFGVYISPWDRNHPDYGTDEYNDIYVKTMRELLRGYGDIFELWWDGANGEGPNGKKQEYDFPRFERTARRFADEALIFSDIGPDIRWVGNEKGIAGKTNWNLLDTVGFERGIGAPPVDTLNTGNVNGKSWIPAECDVSIRPGWFYHPNEDTAVKSGRELMKIFMTSVGRGSNLLLNVPPDRRGLIHPNDSAALMAFKGLRESSFRENLARRARVHVSSSRAGYLPSLLVDGFRFSHWAPDKTITTCSIELEMDQEKEFNTIMLQEYIEAGQRIEAFTIEVFNDGNYVPLTSGTTVGYKRILQFPRQTASKIRISVTKSKASPVLGEIQVFNCEDFGNEQ</sequence>
<dbReference type="SUPFAM" id="SSF49785">
    <property type="entry name" value="Galactose-binding domain-like"/>
    <property type="match status" value="1"/>
</dbReference>
<dbReference type="PRINTS" id="PR00741">
    <property type="entry name" value="GLHYDRLASE29"/>
</dbReference>
<proteinExistence type="inferred from homology"/>
<gene>
    <name evidence="8" type="ORF">EV199_4323</name>
</gene>
<evidence type="ECO:0000256" key="4">
    <source>
        <dbReference type="ARBA" id="ARBA00022729"/>
    </source>
</evidence>
<keyword evidence="6" id="KW-0326">Glycosidase</keyword>
<dbReference type="GO" id="GO:0016139">
    <property type="term" value="P:glycoside catabolic process"/>
    <property type="evidence" value="ECO:0007669"/>
    <property type="project" value="TreeGrafter"/>
</dbReference>